<feature type="compositionally biased region" description="Acidic residues" evidence="2">
    <location>
        <begin position="78"/>
        <end position="140"/>
    </location>
</feature>
<organism evidence="3 4">
    <name type="scientific">Tanacetum coccineum</name>
    <dbReference type="NCBI Taxonomy" id="301880"/>
    <lineage>
        <taxon>Eukaryota</taxon>
        <taxon>Viridiplantae</taxon>
        <taxon>Streptophyta</taxon>
        <taxon>Embryophyta</taxon>
        <taxon>Tracheophyta</taxon>
        <taxon>Spermatophyta</taxon>
        <taxon>Magnoliopsida</taxon>
        <taxon>eudicotyledons</taxon>
        <taxon>Gunneridae</taxon>
        <taxon>Pentapetalae</taxon>
        <taxon>asterids</taxon>
        <taxon>campanulids</taxon>
        <taxon>Asterales</taxon>
        <taxon>Asteraceae</taxon>
        <taxon>Asteroideae</taxon>
        <taxon>Anthemideae</taxon>
        <taxon>Anthemidinae</taxon>
        <taxon>Tanacetum</taxon>
    </lineage>
</organism>
<sequence length="417" mass="46678">MNVGELPEMDPYEEVAQQGQAHPLSPAYVLDPMELDEYVPLYVPEHPEHHDSSEEDMPVEDQPAAEDAELHGFLADSDSMEDDTDADSIDYPDEPEDGEDDDEDPEEDPSEEHESEDEEAKEDEPFEDSDETEPFEEDETAATPPSPGRRGARITVRPQPPMAASTQALIDAFAAGSPSFPSPPPINPTYDQAPLGHRAAMIRMRDDIPEEDMPPQRRFVLTAPPPGCDIAESSAAAAARASRGQYDFVDAVGTGQGLVSSPGHDARTIARAADRAEDVGYVRALQASERRMMTSIEEVNLRVSYQVQARKRESEDFHTQLLDARTDRRDIRLEVDVVRGQRTAYETELQEIRQAYLRSEAQNRALLARLETLETHMTRIEWQRQSAEDRAVRHMMRTHVLEARARIDTVEDTGSSC</sequence>
<accession>A0ABQ5G8V1</accession>
<keyword evidence="1" id="KW-0175">Coiled coil</keyword>
<evidence type="ECO:0000313" key="4">
    <source>
        <dbReference type="Proteomes" id="UP001151760"/>
    </source>
</evidence>
<gene>
    <name evidence="3" type="ORF">Tco_1031310</name>
</gene>
<name>A0ABQ5G8V1_9ASTR</name>
<evidence type="ECO:0000256" key="2">
    <source>
        <dbReference type="SAM" id="MobiDB-lite"/>
    </source>
</evidence>
<evidence type="ECO:0000256" key="1">
    <source>
        <dbReference type="SAM" id="Coils"/>
    </source>
</evidence>
<keyword evidence="4" id="KW-1185">Reference proteome</keyword>
<reference evidence="3" key="2">
    <citation type="submission" date="2022-01" db="EMBL/GenBank/DDBJ databases">
        <authorList>
            <person name="Yamashiro T."/>
            <person name="Shiraishi A."/>
            <person name="Satake H."/>
            <person name="Nakayama K."/>
        </authorList>
    </citation>
    <scope>NUCLEOTIDE SEQUENCE</scope>
</reference>
<proteinExistence type="predicted"/>
<protein>
    <submittedName>
        <fullName evidence="3">Uncharacterized protein</fullName>
    </submittedName>
</protein>
<feature type="region of interest" description="Disordered" evidence="2">
    <location>
        <begin position="1"/>
        <end position="160"/>
    </location>
</feature>
<feature type="compositionally biased region" description="Acidic residues" evidence="2">
    <location>
        <begin position="53"/>
        <end position="67"/>
    </location>
</feature>
<dbReference type="EMBL" id="BQNB010018219">
    <property type="protein sequence ID" value="GJT72024.1"/>
    <property type="molecule type" value="Genomic_DNA"/>
</dbReference>
<dbReference type="Proteomes" id="UP001151760">
    <property type="component" value="Unassembled WGS sequence"/>
</dbReference>
<comment type="caution">
    <text evidence="3">The sequence shown here is derived from an EMBL/GenBank/DDBJ whole genome shotgun (WGS) entry which is preliminary data.</text>
</comment>
<evidence type="ECO:0000313" key="3">
    <source>
        <dbReference type="EMBL" id="GJT72024.1"/>
    </source>
</evidence>
<feature type="coiled-coil region" evidence="1">
    <location>
        <begin position="342"/>
        <end position="390"/>
    </location>
</feature>
<reference evidence="3" key="1">
    <citation type="journal article" date="2022" name="Int. J. Mol. Sci.">
        <title>Draft Genome of Tanacetum Coccineum: Genomic Comparison of Closely Related Tanacetum-Family Plants.</title>
        <authorList>
            <person name="Yamashiro T."/>
            <person name="Shiraishi A."/>
            <person name="Nakayama K."/>
            <person name="Satake H."/>
        </authorList>
    </citation>
    <scope>NUCLEOTIDE SEQUENCE</scope>
</reference>